<dbReference type="Proteomes" id="UP000060778">
    <property type="component" value="Chromosome"/>
</dbReference>
<sequence>MVVCISNFIRFGEAQFVERMDVGRATEVVSDKALLIEALKGLKAGALLALFAVVVPTIVVVPTTLSGTIPVEGAVPGAILVFTVFEIAAIILWLRATGKLREFDSQRLGIGRSGLMLHLIGLVIIVVDLLFLFVLAAIPYGAESTKLTPIILVLISALLAGAVLIVIGIWRFGTMLIRLSEIEGIEDGFKVAGILYMVAWLLKIIKSISINTSENMIGDTALFVALILIYTYSKRSIEKLQATSQPSSPNPESVVRST</sequence>
<feature type="transmembrane region" description="Helical" evidence="1">
    <location>
        <begin position="73"/>
        <end position="94"/>
    </location>
</feature>
<proteinExistence type="predicted"/>
<keyword evidence="1" id="KW-1133">Transmembrane helix</keyword>
<evidence type="ECO:0000313" key="3">
    <source>
        <dbReference type="Proteomes" id="UP000060778"/>
    </source>
</evidence>
<dbReference type="RefSeq" id="WP_075049408.1">
    <property type="nucleotide sequence ID" value="NZ_CP006867.1"/>
</dbReference>
<keyword evidence="1" id="KW-0812">Transmembrane</keyword>
<feature type="transmembrane region" description="Helical" evidence="1">
    <location>
        <begin position="150"/>
        <end position="170"/>
    </location>
</feature>
<gene>
    <name evidence="2" type="ORF">EYM_01885</name>
</gene>
<dbReference type="KEGG" id="iis:EYM_01885"/>
<name>A0A0U2U837_9CREN</name>
<evidence type="ECO:0000313" key="2">
    <source>
        <dbReference type="EMBL" id="ALU12260.1"/>
    </source>
</evidence>
<keyword evidence="3" id="KW-1185">Reference proteome</keyword>
<accession>A0A0U2U837</accession>
<reference evidence="2 3" key="1">
    <citation type="submission" date="2013-11" db="EMBL/GenBank/DDBJ databases">
        <title>Comparative genomics of Ignicoccus.</title>
        <authorList>
            <person name="Podar M."/>
        </authorList>
    </citation>
    <scope>NUCLEOTIDE SEQUENCE [LARGE SCALE GENOMIC DNA]</scope>
    <source>
        <strain evidence="2 3">DSM 13165</strain>
    </source>
</reference>
<organism evidence="2 3">
    <name type="scientific">Ignicoccus islandicus DSM 13165</name>
    <dbReference type="NCBI Taxonomy" id="940295"/>
    <lineage>
        <taxon>Archaea</taxon>
        <taxon>Thermoproteota</taxon>
        <taxon>Thermoprotei</taxon>
        <taxon>Desulfurococcales</taxon>
        <taxon>Desulfurococcaceae</taxon>
        <taxon>Ignicoccus</taxon>
    </lineage>
</organism>
<feature type="transmembrane region" description="Helical" evidence="1">
    <location>
        <begin position="42"/>
        <end position="61"/>
    </location>
</feature>
<feature type="transmembrane region" description="Helical" evidence="1">
    <location>
        <begin position="115"/>
        <end position="138"/>
    </location>
</feature>
<dbReference type="GeneID" id="30679781"/>
<evidence type="ECO:0000256" key="1">
    <source>
        <dbReference type="SAM" id="Phobius"/>
    </source>
</evidence>
<dbReference type="EMBL" id="CP006867">
    <property type="protein sequence ID" value="ALU12260.1"/>
    <property type="molecule type" value="Genomic_DNA"/>
</dbReference>
<keyword evidence="1" id="KW-0472">Membrane</keyword>
<dbReference type="AlphaFoldDB" id="A0A0U2U837"/>
<protein>
    <submittedName>
        <fullName evidence="2">Uncharacterized protein</fullName>
    </submittedName>
</protein>
<dbReference type="STRING" id="940295.EYM_01885"/>